<sequence length="499" mass="54538">MATTLMTPGVYIEEKNAFPNSAVAVETAVPVFIGYTSVAVRNGKSLLRQPVRITSFAEYIELFGAGFKPKYTIADAAATDKDAFVIDGKSKVLAIADNNTFYLYNSIRLFYANGGGPAYIVSVGTYGDKPEGFEINAADFIGSADIPSAIDLLINEQEPTLVVIPDAIALGEECYNSIYTTVLLHCAKMQSRFGIFDLVKQPATATTDEIVAAFRDKIGINALNYGAAYYPWIQATVVQPDEINFENFDAGVDLGALLPEDAAKEVVTRFKAIAEPNDNDKRNFHLSLKATSITYVHLLNELRNKENELPPSGAMAGIYTLVDNSRGVWKAPANVSLSMVNAPTVNISHDAQQQLNIDVMAGKSINVIRPFPGVGTLVWGGRTLDGNSQDWRYINVRRTMIMLEQSIKLACRAYVFEPNDANTWVTVKSMIVNFLTNLWKQGALAGAVPEQAFDVQIGLGSTMTPTDILDGKMLVMVKVAIVRPAEFIVITFQQQMQQS</sequence>
<evidence type="ECO:0000256" key="1">
    <source>
        <dbReference type="ARBA" id="ARBA00008005"/>
    </source>
</evidence>
<feature type="domain" description="Tail sheath protein C-terminal" evidence="2">
    <location>
        <begin position="388"/>
        <end position="494"/>
    </location>
</feature>
<dbReference type="Gene3D" id="3.40.50.11780">
    <property type="match status" value="1"/>
</dbReference>
<dbReference type="AlphaFoldDB" id="A0A9X2B7H3"/>
<dbReference type="Pfam" id="PF17482">
    <property type="entry name" value="Phage_sheath_1C"/>
    <property type="match status" value="1"/>
</dbReference>
<organism evidence="3 4">
    <name type="scientific">Mucilaginibacter straminoryzae</name>
    <dbReference type="NCBI Taxonomy" id="2932774"/>
    <lineage>
        <taxon>Bacteria</taxon>
        <taxon>Pseudomonadati</taxon>
        <taxon>Bacteroidota</taxon>
        <taxon>Sphingobacteriia</taxon>
        <taxon>Sphingobacteriales</taxon>
        <taxon>Sphingobacteriaceae</taxon>
        <taxon>Mucilaginibacter</taxon>
    </lineage>
</organism>
<gene>
    <name evidence="3" type="ORF">MUY27_01285</name>
</gene>
<dbReference type="PANTHER" id="PTHR35861">
    <property type="match status" value="1"/>
</dbReference>
<dbReference type="EMBL" id="JALJEJ010000001">
    <property type="protein sequence ID" value="MCJ8208321.1"/>
    <property type="molecule type" value="Genomic_DNA"/>
</dbReference>
<protein>
    <submittedName>
        <fullName evidence="3">Phage tail sheath subtilisin-like domain-containing protein</fullName>
    </submittedName>
</protein>
<dbReference type="Proteomes" id="UP001139450">
    <property type="component" value="Unassembled WGS sequence"/>
</dbReference>
<keyword evidence="4" id="KW-1185">Reference proteome</keyword>
<evidence type="ECO:0000313" key="4">
    <source>
        <dbReference type="Proteomes" id="UP001139450"/>
    </source>
</evidence>
<name>A0A9X2B7H3_9SPHI</name>
<dbReference type="PANTHER" id="PTHR35861:SF1">
    <property type="entry name" value="PHAGE TAIL SHEATH PROTEIN"/>
    <property type="match status" value="1"/>
</dbReference>
<reference evidence="3" key="1">
    <citation type="submission" date="2022-04" db="EMBL/GenBank/DDBJ databases">
        <title>Mucilaginibacter sp. RS28 isolated from freshwater.</title>
        <authorList>
            <person name="Ko S.-R."/>
        </authorList>
    </citation>
    <scope>NUCLEOTIDE SEQUENCE</scope>
    <source>
        <strain evidence="3">RS28</strain>
    </source>
</reference>
<accession>A0A9X2B7H3</accession>
<dbReference type="InterPro" id="IPR052042">
    <property type="entry name" value="Tail_sheath_structural"/>
</dbReference>
<evidence type="ECO:0000259" key="2">
    <source>
        <dbReference type="Pfam" id="PF17482"/>
    </source>
</evidence>
<proteinExistence type="inferred from homology"/>
<comment type="caution">
    <text evidence="3">The sequence shown here is derived from an EMBL/GenBank/DDBJ whole genome shotgun (WGS) entry which is preliminary data.</text>
</comment>
<dbReference type="InterPro" id="IPR020287">
    <property type="entry name" value="Tail_sheath_C"/>
</dbReference>
<dbReference type="RefSeq" id="WP_245128152.1">
    <property type="nucleotide sequence ID" value="NZ_JALJEJ010000001.1"/>
</dbReference>
<evidence type="ECO:0000313" key="3">
    <source>
        <dbReference type="EMBL" id="MCJ8208321.1"/>
    </source>
</evidence>
<comment type="similarity">
    <text evidence="1">Belongs to the myoviridae tail sheath protein family.</text>
</comment>